<dbReference type="EMBL" id="BMJM01000003">
    <property type="protein sequence ID" value="GGE05917.1"/>
    <property type="molecule type" value="Genomic_DNA"/>
</dbReference>
<evidence type="ECO:0000256" key="4">
    <source>
        <dbReference type="ARBA" id="ARBA00022553"/>
    </source>
</evidence>
<comment type="caution">
    <text evidence="14">The sequence shown here is derived from an EMBL/GenBank/DDBJ whole genome shotgun (WGS) entry which is preliminary data.</text>
</comment>
<dbReference type="InterPro" id="IPR003660">
    <property type="entry name" value="HAMP_dom"/>
</dbReference>
<dbReference type="PANTHER" id="PTHR45436:SF8">
    <property type="entry name" value="HISTIDINE KINASE"/>
    <property type="match status" value="1"/>
</dbReference>
<keyword evidence="7 14" id="KW-0418">Kinase</keyword>
<name>A0A916ZN99_9SPHN</name>
<comment type="catalytic activity">
    <reaction evidence="1">
        <text>ATP + protein L-histidine = ADP + protein N-phospho-L-histidine.</text>
        <dbReference type="EC" id="2.7.13.3"/>
    </reaction>
</comment>
<dbReference type="SMART" id="SM00304">
    <property type="entry name" value="HAMP"/>
    <property type="match status" value="1"/>
</dbReference>
<evidence type="ECO:0000256" key="8">
    <source>
        <dbReference type="ARBA" id="ARBA00022989"/>
    </source>
</evidence>
<evidence type="ECO:0000256" key="2">
    <source>
        <dbReference type="ARBA" id="ARBA00004370"/>
    </source>
</evidence>
<sequence length="423" mass="44045">MTQNQLDADARSLLVAERETIVEVFNREGVAGAAALIEAELRIPGPLATLITGPSRAPGGQASKPIAGDLPGWPAGLATDDGFHRLELLRVGRTTAEPFLVTTKQLSGGYRLLVGRSLEEQQRLTATLTTSLVAAIGIALALALAISFLLTRTIGSRVQEIADVAGAVSGGDLSRRVDLPALGRGDAFYSLGIALNAMLARIEALLDELRSITDGLAHDLRSPLTRMKARIDRLAISGGDDAAIAAIGVEADALLAMLDISLEISRLEAGIGRDGFRRIDLAELINDMAEMYGPLAEDNGVALTARSDGPVEIMANRQLLLRALANLVDNALRHAPGGGEIMLEAAASSDGARLSVADRGPGIADAMRPEALRRFGRLDAARSKSGAGLGLSLAAAIARLHGGTLTLTGNNPGLRVEIAIPAN</sequence>
<evidence type="ECO:0000256" key="9">
    <source>
        <dbReference type="ARBA" id="ARBA00023012"/>
    </source>
</evidence>
<keyword evidence="9" id="KW-0902">Two-component regulatory system</keyword>
<feature type="transmembrane region" description="Helical" evidence="11">
    <location>
        <begin position="126"/>
        <end position="150"/>
    </location>
</feature>
<evidence type="ECO:0000256" key="3">
    <source>
        <dbReference type="ARBA" id="ARBA00012438"/>
    </source>
</evidence>
<dbReference type="SUPFAM" id="SSF47384">
    <property type="entry name" value="Homodimeric domain of signal transducing histidine kinase"/>
    <property type="match status" value="1"/>
</dbReference>
<evidence type="ECO:0000256" key="1">
    <source>
        <dbReference type="ARBA" id="ARBA00000085"/>
    </source>
</evidence>
<dbReference type="InterPro" id="IPR036097">
    <property type="entry name" value="HisK_dim/P_sf"/>
</dbReference>
<dbReference type="PROSITE" id="PS50885">
    <property type="entry name" value="HAMP"/>
    <property type="match status" value="1"/>
</dbReference>
<dbReference type="Pfam" id="PF00672">
    <property type="entry name" value="HAMP"/>
    <property type="match status" value="1"/>
</dbReference>
<feature type="domain" description="Histidine kinase" evidence="12">
    <location>
        <begin position="215"/>
        <end position="423"/>
    </location>
</feature>
<keyword evidence="5" id="KW-0808">Transferase</keyword>
<dbReference type="SMART" id="SM00387">
    <property type="entry name" value="HATPase_c"/>
    <property type="match status" value="1"/>
</dbReference>
<evidence type="ECO:0000256" key="11">
    <source>
        <dbReference type="SAM" id="Phobius"/>
    </source>
</evidence>
<dbReference type="Proteomes" id="UP000635071">
    <property type="component" value="Unassembled WGS sequence"/>
</dbReference>
<feature type="domain" description="HAMP" evidence="13">
    <location>
        <begin position="152"/>
        <end position="207"/>
    </location>
</feature>
<dbReference type="AlphaFoldDB" id="A0A916ZN99"/>
<evidence type="ECO:0000313" key="15">
    <source>
        <dbReference type="Proteomes" id="UP000635071"/>
    </source>
</evidence>
<dbReference type="PRINTS" id="PR00344">
    <property type="entry name" value="BCTRLSENSOR"/>
</dbReference>
<dbReference type="PROSITE" id="PS50109">
    <property type="entry name" value="HIS_KIN"/>
    <property type="match status" value="1"/>
</dbReference>
<dbReference type="RefSeq" id="WP_188761877.1">
    <property type="nucleotide sequence ID" value="NZ_BMJM01000003.1"/>
</dbReference>
<dbReference type="InterPro" id="IPR004358">
    <property type="entry name" value="Sig_transdc_His_kin-like_C"/>
</dbReference>
<evidence type="ECO:0000259" key="13">
    <source>
        <dbReference type="PROSITE" id="PS50885"/>
    </source>
</evidence>
<evidence type="ECO:0000313" key="14">
    <source>
        <dbReference type="EMBL" id="GGE05917.1"/>
    </source>
</evidence>
<evidence type="ECO:0000256" key="10">
    <source>
        <dbReference type="ARBA" id="ARBA00023136"/>
    </source>
</evidence>
<evidence type="ECO:0000259" key="12">
    <source>
        <dbReference type="PROSITE" id="PS50109"/>
    </source>
</evidence>
<dbReference type="Gene3D" id="3.30.565.10">
    <property type="entry name" value="Histidine kinase-like ATPase, C-terminal domain"/>
    <property type="match status" value="1"/>
</dbReference>
<organism evidence="14 15">
    <name type="scientific">Sandarakinorhabdus glacialis</name>
    <dbReference type="NCBI Taxonomy" id="1614636"/>
    <lineage>
        <taxon>Bacteria</taxon>
        <taxon>Pseudomonadati</taxon>
        <taxon>Pseudomonadota</taxon>
        <taxon>Alphaproteobacteria</taxon>
        <taxon>Sphingomonadales</taxon>
        <taxon>Sphingosinicellaceae</taxon>
        <taxon>Sandarakinorhabdus</taxon>
    </lineage>
</organism>
<reference evidence="14" key="1">
    <citation type="journal article" date="2014" name="Int. J. Syst. Evol. Microbiol.">
        <title>Complete genome sequence of Corynebacterium casei LMG S-19264T (=DSM 44701T), isolated from a smear-ripened cheese.</title>
        <authorList>
            <consortium name="US DOE Joint Genome Institute (JGI-PGF)"/>
            <person name="Walter F."/>
            <person name="Albersmeier A."/>
            <person name="Kalinowski J."/>
            <person name="Ruckert C."/>
        </authorList>
    </citation>
    <scope>NUCLEOTIDE SEQUENCE</scope>
    <source>
        <strain evidence="14">CGMCC 1.15519</strain>
    </source>
</reference>
<accession>A0A916ZN99</accession>
<keyword evidence="8 11" id="KW-1133">Transmembrane helix</keyword>
<proteinExistence type="predicted"/>
<dbReference type="CDD" id="cd00075">
    <property type="entry name" value="HATPase"/>
    <property type="match status" value="1"/>
</dbReference>
<reference evidence="14" key="2">
    <citation type="submission" date="2020-09" db="EMBL/GenBank/DDBJ databases">
        <authorList>
            <person name="Sun Q."/>
            <person name="Zhou Y."/>
        </authorList>
    </citation>
    <scope>NUCLEOTIDE SEQUENCE</scope>
    <source>
        <strain evidence="14">CGMCC 1.15519</strain>
    </source>
</reference>
<dbReference type="Gene3D" id="6.10.340.10">
    <property type="match status" value="1"/>
</dbReference>
<dbReference type="SUPFAM" id="SSF55874">
    <property type="entry name" value="ATPase domain of HSP90 chaperone/DNA topoisomerase II/histidine kinase"/>
    <property type="match status" value="1"/>
</dbReference>
<dbReference type="EC" id="2.7.13.3" evidence="3"/>
<dbReference type="Pfam" id="PF02518">
    <property type="entry name" value="HATPase_c"/>
    <property type="match status" value="1"/>
</dbReference>
<evidence type="ECO:0000256" key="7">
    <source>
        <dbReference type="ARBA" id="ARBA00022777"/>
    </source>
</evidence>
<dbReference type="PANTHER" id="PTHR45436">
    <property type="entry name" value="SENSOR HISTIDINE KINASE YKOH"/>
    <property type="match status" value="1"/>
</dbReference>
<dbReference type="InterPro" id="IPR036890">
    <property type="entry name" value="HATPase_C_sf"/>
</dbReference>
<keyword evidence="6 11" id="KW-0812">Transmembrane</keyword>
<dbReference type="SMART" id="SM00388">
    <property type="entry name" value="HisKA"/>
    <property type="match status" value="1"/>
</dbReference>
<protein>
    <recommendedName>
        <fullName evidence="3">histidine kinase</fullName>
        <ecNumber evidence="3">2.7.13.3</ecNumber>
    </recommendedName>
</protein>
<keyword evidence="10 11" id="KW-0472">Membrane</keyword>
<dbReference type="InterPro" id="IPR003661">
    <property type="entry name" value="HisK_dim/P_dom"/>
</dbReference>
<dbReference type="InterPro" id="IPR005467">
    <property type="entry name" value="His_kinase_dom"/>
</dbReference>
<keyword evidence="15" id="KW-1185">Reference proteome</keyword>
<gene>
    <name evidence="14" type="ORF">GCM10011529_10380</name>
</gene>
<dbReference type="InterPro" id="IPR050428">
    <property type="entry name" value="TCS_sensor_his_kinase"/>
</dbReference>
<keyword evidence="4" id="KW-0597">Phosphoprotein</keyword>
<dbReference type="GO" id="GO:0000155">
    <property type="term" value="F:phosphorelay sensor kinase activity"/>
    <property type="evidence" value="ECO:0007669"/>
    <property type="project" value="InterPro"/>
</dbReference>
<evidence type="ECO:0000256" key="5">
    <source>
        <dbReference type="ARBA" id="ARBA00022679"/>
    </source>
</evidence>
<comment type="subcellular location">
    <subcellularLocation>
        <location evidence="2">Membrane</location>
    </subcellularLocation>
</comment>
<dbReference type="GO" id="GO:0005886">
    <property type="term" value="C:plasma membrane"/>
    <property type="evidence" value="ECO:0007669"/>
    <property type="project" value="TreeGrafter"/>
</dbReference>
<dbReference type="InterPro" id="IPR003594">
    <property type="entry name" value="HATPase_dom"/>
</dbReference>
<evidence type="ECO:0000256" key="6">
    <source>
        <dbReference type="ARBA" id="ARBA00022692"/>
    </source>
</evidence>